<evidence type="ECO:0000313" key="2">
    <source>
        <dbReference type="Proteomes" id="UP000466345"/>
    </source>
</evidence>
<dbReference type="InterPro" id="IPR043148">
    <property type="entry name" value="TagF_C"/>
</dbReference>
<comment type="caution">
    <text evidence="1">The sequence shown here is derived from an EMBL/GenBank/DDBJ whole genome shotgun (WGS) entry which is preliminary data.</text>
</comment>
<dbReference type="SUPFAM" id="SSF53756">
    <property type="entry name" value="UDP-Glycosyltransferase/glycogen phosphorylase"/>
    <property type="match status" value="1"/>
</dbReference>
<name>A0A7K0CLX2_9ACTN</name>
<dbReference type="RefSeq" id="WP_323378334.1">
    <property type="nucleotide sequence ID" value="NZ_WEGJ01000021.1"/>
</dbReference>
<organism evidence="1 2">
    <name type="scientific">Streptomyces smaragdinus</name>
    <dbReference type="NCBI Taxonomy" id="2585196"/>
    <lineage>
        <taxon>Bacteria</taxon>
        <taxon>Bacillati</taxon>
        <taxon>Actinomycetota</taxon>
        <taxon>Actinomycetes</taxon>
        <taxon>Kitasatosporales</taxon>
        <taxon>Streptomycetaceae</taxon>
        <taxon>Streptomyces</taxon>
    </lineage>
</organism>
<reference evidence="1 2" key="1">
    <citation type="submission" date="2019-10" db="EMBL/GenBank/DDBJ databases">
        <title>Streptomyces smaragdinus sp. nov. and Streptomyces fabii sp. nov., isolated from the gut of fungus growing-termite Macrotermes natalensis.</title>
        <authorList>
            <person name="Schwitalla J."/>
            <person name="Benndorf R."/>
            <person name="Martin K."/>
            <person name="De Beer W."/>
            <person name="Kaster A.-K."/>
            <person name="Vollmers J."/>
            <person name="Poulsen M."/>
            <person name="Beemelmanns C."/>
        </authorList>
    </citation>
    <scope>NUCLEOTIDE SEQUENCE [LARGE SCALE GENOMIC DNA]</scope>
    <source>
        <strain evidence="1 2">RB5</strain>
    </source>
</reference>
<accession>A0A7K0CLX2</accession>
<sequence>MLLAARSAVALHRLLDAVLVFAGDERVTRLFTLVPGSDFGVDALAAVERIGGRTVPWSEALRGSYDLVLSASPKGDVRLIRGTHVLLPHGAGYSKSLPGEGSDSASGLDPVFLRRTDLALHAVAHPDQAARLVAWDDAAPAKVVGDPTLERLLASRPLRDRYRAALGTGSRTLVVLASTWGPESLLHRHPGLAQELAARLPYDAYQLALVLHPNEHSRLGSYELAQRLAPACDAGLIIADPYEEWASLLIAADALITDHGSAALYYTAAADRPAVGVHEDDGAELIPDSPMHTLLRGIPRLRDAGALIHALRAWRPGPGAQAARQAFDRQGQALDLLRSELYALLGLTPPPTPARPRPLPAPRPAVRTPAAFDVDTDVTAADEIRVTRRPAGLGPPGDHLAAEYDAASEPYIRSAGLLYRRPLPQAPWAADAWIRHALDAYPGCRTAAAILPDGLTLLGTRDRPALHAVRAHPRNEAGRIIHPDPAAVASAVHTGRQPSHLRCRIGDRTYDVTVRPATPTESATPF</sequence>
<dbReference type="Proteomes" id="UP000466345">
    <property type="component" value="Unassembled WGS sequence"/>
</dbReference>
<gene>
    <name evidence="1" type="ORF">SRB5_46470</name>
</gene>
<dbReference type="EMBL" id="WEGJ01000021">
    <property type="protein sequence ID" value="MQY14480.1"/>
    <property type="molecule type" value="Genomic_DNA"/>
</dbReference>
<evidence type="ECO:0008006" key="3">
    <source>
        <dbReference type="Google" id="ProtNLM"/>
    </source>
</evidence>
<dbReference type="AlphaFoldDB" id="A0A7K0CLX2"/>
<proteinExistence type="predicted"/>
<evidence type="ECO:0000313" key="1">
    <source>
        <dbReference type="EMBL" id="MQY14480.1"/>
    </source>
</evidence>
<dbReference type="Gene3D" id="3.40.50.12580">
    <property type="match status" value="1"/>
</dbReference>
<keyword evidence="2" id="KW-1185">Reference proteome</keyword>
<protein>
    <recommendedName>
        <fullName evidence="3">Translation initiation factor 2</fullName>
    </recommendedName>
</protein>